<name>A0A410RYU6_CORCK</name>
<proteinExistence type="predicted"/>
<reference evidence="1 2" key="1">
    <citation type="submission" date="2018-12" db="EMBL/GenBank/DDBJ databases">
        <title>Complete Genome Sequence of the Corallopyronin A producing Myxobacterium Corallococcus coralloides B035.</title>
        <authorList>
            <person name="Bouhired S.M."/>
            <person name="Rupp O."/>
            <person name="Blom J."/>
            <person name="Schaeberle T.F."/>
            <person name="Kehraus S."/>
            <person name="Schiefer A."/>
            <person name="Pfarr K."/>
            <person name="Goesmann A."/>
            <person name="Hoerauf A."/>
            <person name="Koenig G.M."/>
        </authorList>
    </citation>
    <scope>NUCLEOTIDE SEQUENCE [LARGE SCALE GENOMIC DNA]</scope>
    <source>
        <strain evidence="1 2">B035</strain>
    </source>
</reference>
<dbReference type="EMBL" id="CP034669">
    <property type="protein sequence ID" value="QAT87040.1"/>
    <property type="molecule type" value="Genomic_DNA"/>
</dbReference>
<dbReference type="AlphaFoldDB" id="A0A410RYU6"/>
<protein>
    <recommendedName>
        <fullName evidence="3">Sce7726 family protein</fullName>
    </recommendedName>
</protein>
<sequence length="186" mass="21269">MRDFDVRQALTASLKVTHASDPGTLIREELGLEHGQVFVDVAVINGELHGYELKSERDTLERLPRQVEAYSAVLDRATLVVGARHVRQALGLIPTWWGVKTATTQRDGSVMLRPLRKGRRNPQQQMSAMVRLLWRDEALELLESREAAKGLRSKPKKMLYERLVELLPAEALRAEVRRLLKAREDW</sequence>
<dbReference type="NCBIfam" id="NF033832">
    <property type="entry name" value="sce7726_fam"/>
    <property type="match status" value="1"/>
</dbReference>
<dbReference type="InterPro" id="IPR047729">
    <property type="entry name" value="Sce7726-like"/>
</dbReference>
<gene>
    <name evidence="1" type="ORF">EJ065_5506</name>
</gene>
<evidence type="ECO:0008006" key="3">
    <source>
        <dbReference type="Google" id="ProtNLM"/>
    </source>
</evidence>
<organism evidence="1 2">
    <name type="scientific">Corallococcus coralloides</name>
    <name type="common">Myxococcus coralloides</name>
    <dbReference type="NCBI Taxonomy" id="184914"/>
    <lineage>
        <taxon>Bacteria</taxon>
        <taxon>Pseudomonadati</taxon>
        <taxon>Myxococcota</taxon>
        <taxon>Myxococcia</taxon>
        <taxon>Myxococcales</taxon>
        <taxon>Cystobacterineae</taxon>
        <taxon>Myxococcaceae</taxon>
        <taxon>Corallococcus</taxon>
    </lineage>
</organism>
<dbReference type="RefSeq" id="WP_128798483.1">
    <property type="nucleotide sequence ID" value="NZ_CP034669.1"/>
</dbReference>
<dbReference type="Proteomes" id="UP000288758">
    <property type="component" value="Chromosome"/>
</dbReference>
<evidence type="ECO:0000313" key="2">
    <source>
        <dbReference type="Proteomes" id="UP000288758"/>
    </source>
</evidence>
<accession>A0A410RYU6</accession>
<evidence type="ECO:0000313" key="1">
    <source>
        <dbReference type="EMBL" id="QAT87040.1"/>
    </source>
</evidence>